<sequence length="321" mass="35505">MANNNGANTSKQSYYFGDKGAGDILCFSRTLAKGSSLPQDVGYTNPTAGKSITFITIAADRYSHSGFKAAITKGALQTVSATVTLTGKQAMAINNGVHTSKQSYFFGEKGASDILCFSKTLFKGSSLPQEISYKVLPLTHDNSFCFGTMQYGRTGLSVGAVLVVTVLLINGSQAISAVSSTDLSYFYGVKGATDISRYTRTIPKHSTLPVTVSYTNPTAAKNINFVTIAADRHASNLHPQEDHHLSPHQKPQHHQQDLYQQHLNQQEFCCFFHNNLHLHVELHLSHHQKPHHHKSHNHKPPRHKQHHHLQDHLLQVLQINQ</sequence>
<dbReference type="VEuPathDB" id="VectorBase:ADAC003899"/>
<accession>A0A2M4CHU4</accession>
<dbReference type="InterPro" id="IPR031734">
    <property type="entry name" value="MBF2"/>
</dbReference>
<dbReference type="EMBL" id="GGFL01000627">
    <property type="protein sequence ID" value="MBW64805.1"/>
    <property type="molecule type" value="Transcribed_RNA"/>
</dbReference>
<evidence type="ECO:0000313" key="2">
    <source>
        <dbReference type="EMBL" id="MBW64805.1"/>
    </source>
</evidence>
<evidence type="ECO:0000256" key="1">
    <source>
        <dbReference type="SAM" id="MobiDB-lite"/>
    </source>
</evidence>
<dbReference type="AlphaFoldDB" id="A0A2M4CHU4"/>
<organism evidence="2">
    <name type="scientific">Anopheles darlingi</name>
    <name type="common">Mosquito</name>
    <dbReference type="NCBI Taxonomy" id="43151"/>
    <lineage>
        <taxon>Eukaryota</taxon>
        <taxon>Metazoa</taxon>
        <taxon>Ecdysozoa</taxon>
        <taxon>Arthropoda</taxon>
        <taxon>Hexapoda</taxon>
        <taxon>Insecta</taxon>
        <taxon>Pterygota</taxon>
        <taxon>Neoptera</taxon>
        <taxon>Endopterygota</taxon>
        <taxon>Diptera</taxon>
        <taxon>Nematocera</taxon>
        <taxon>Culicoidea</taxon>
        <taxon>Culicidae</taxon>
        <taxon>Anophelinae</taxon>
        <taxon>Anopheles</taxon>
    </lineage>
</organism>
<feature type="region of interest" description="Disordered" evidence="1">
    <location>
        <begin position="238"/>
        <end position="257"/>
    </location>
</feature>
<proteinExistence type="predicted"/>
<name>A0A2M4CHU4_ANODA</name>
<reference evidence="2" key="1">
    <citation type="submission" date="2018-01" db="EMBL/GenBank/DDBJ databases">
        <title>An insight into the sialome of Amazonian anophelines.</title>
        <authorList>
            <person name="Ribeiro J.M."/>
            <person name="Scarpassa V."/>
            <person name="Calvo E."/>
        </authorList>
    </citation>
    <scope>NUCLEOTIDE SEQUENCE</scope>
</reference>
<feature type="compositionally biased region" description="Basic residues" evidence="1">
    <location>
        <begin position="285"/>
        <end position="309"/>
    </location>
</feature>
<dbReference type="Pfam" id="PF15868">
    <property type="entry name" value="MBF2"/>
    <property type="match status" value="1"/>
</dbReference>
<protein>
    <submittedName>
        <fullName evidence="2">Putative conserved plasma membrane protein</fullName>
    </submittedName>
</protein>
<feature type="region of interest" description="Disordered" evidence="1">
    <location>
        <begin position="284"/>
        <end position="309"/>
    </location>
</feature>